<sequence>MPFSTYSLALPPVRATLMHERTIYGQQSIHQPPQMHYYLARRNSLSYLTHFGLSSNAPAPYWRSTTWRELVNAQRKT</sequence>
<reference evidence="1" key="1">
    <citation type="submission" date="2021-06" db="EMBL/GenBank/DDBJ databases">
        <title>Comparative genomics, transcriptomics and evolutionary studies reveal genomic signatures of adaptation to plant cell wall in hemibiotrophic fungi.</title>
        <authorList>
            <consortium name="DOE Joint Genome Institute"/>
            <person name="Baroncelli R."/>
            <person name="Diaz J.F."/>
            <person name="Benocci T."/>
            <person name="Peng M."/>
            <person name="Battaglia E."/>
            <person name="Haridas S."/>
            <person name="Andreopoulos W."/>
            <person name="Labutti K."/>
            <person name="Pangilinan J."/>
            <person name="Floch G.L."/>
            <person name="Makela M.R."/>
            <person name="Henrissat B."/>
            <person name="Grigoriev I.V."/>
            <person name="Crouch J.A."/>
            <person name="De Vries R.P."/>
            <person name="Sukno S.A."/>
            <person name="Thon M.R."/>
        </authorList>
    </citation>
    <scope>NUCLEOTIDE SEQUENCE</scope>
    <source>
        <strain evidence="1">CBS 125086</strain>
    </source>
</reference>
<dbReference type="GeneID" id="85443147"/>
<organism evidence="1 2">
    <name type="scientific">Colletotrichum navitas</name>
    <dbReference type="NCBI Taxonomy" id="681940"/>
    <lineage>
        <taxon>Eukaryota</taxon>
        <taxon>Fungi</taxon>
        <taxon>Dikarya</taxon>
        <taxon>Ascomycota</taxon>
        <taxon>Pezizomycotina</taxon>
        <taxon>Sordariomycetes</taxon>
        <taxon>Hypocreomycetidae</taxon>
        <taxon>Glomerellales</taxon>
        <taxon>Glomerellaceae</taxon>
        <taxon>Colletotrichum</taxon>
        <taxon>Colletotrichum graminicola species complex</taxon>
    </lineage>
</organism>
<evidence type="ECO:0000313" key="1">
    <source>
        <dbReference type="EMBL" id="KAK1573793.1"/>
    </source>
</evidence>
<protein>
    <submittedName>
        <fullName evidence="1">Uncharacterized protein</fullName>
    </submittedName>
</protein>
<dbReference type="EMBL" id="JAHLJV010000085">
    <property type="protein sequence ID" value="KAK1573793.1"/>
    <property type="molecule type" value="Genomic_DNA"/>
</dbReference>
<dbReference type="RefSeq" id="XP_060409372.1">
    <property type="nucleotide sequence ID" value="XM_060558907.1"/>
</dbReference>
<gene>
    <name evidence="1" type="ORF">LY79DRAFT_567620</name>
</gene>
<name>A0AAD8V007_9PEZI</name>
<comment type="caution">
    <text evidence="1">The sequence shown here is derived from an EMBL/GenBank/DDBJ whole genome shotgun (WGS) entry which is preliminary data.</text>
</comment>
<accession>A0AAD8V007</accession>
<keyword evidence="2" id="KW-1185">Reference proteome</keyword>
<dbReference type="Proteomes" id="UP001230504">
    <property type="component" value="Unassembled WGS sequence"/>
</dbReference>
<dbReference type="AlphaFoldDB" id="A0AAD8V007"/>
<evidence type="ECO:0000313" key="2">
    <source>
        <dbReference type="Proteomes" id="UP001230504"/>
    </source>
</evidence>
<proteinExistence type="predicted"/>